<evidence type="ECO:0000313" key="1">
    <source>
        <dbReference type="EMBL" id="PSN58742.1"/>
    </source>
</evidence>
<organism evidence="1 2">
    <name type="scientific">Corynespora cassiicola Philippines</name>
    <dbReference type="NCBI Taxonomy" id="1448308"/>
    <lineage>
        <taxon>Eukaryota</taxon>
        <taxon>Fungi</taxon>
        <taxon>Dikarya</taxon>
        <taxon>Ascomycota</taxon>
        <taxon>Pezizomycotina</taxon>
        <taxon>Dothideomycetes</taxon>
        <taxon>Pleosporomycetidae</taxon>
        <taxon>Pleosporales</taxon>
        <taxon>Corynesporascaceae</taxon>
        <taxon>Corynespora</taxon>
    </lineage>
</organism>
<dbReference type="OrthoDB" id="3809389at2759"/>
<protein>
    <submittedName>
        <fullName evidence="1">Uncharacterized protein</fullName>
    </submittedName>
</protein>
<proteinExistence type="predicted"/>
<accession>A0A2T2MZY5</accession>
<keyword evidence="2" id="KW-1185">Reference proteome</keyword>
<dbReference type="AlphaFoldDB" id="A0A2T2MZY5"/>
<dbReference type="EMBL" id="KZ678205">
    <property type="protein sequence ID" value="PSN58742.1"/>
    <property type="molecule type" value="Genomic_DNA"/>
</dbReference>
<dbReference type="Proteomes" id="UP000240883">
    <property type="component" value="Unassembled WGS sequence"/>
</dbReference>
<sequence>MEYLPKRQIATASYQWGKATNREKFRLWKANPDWRPLFVELPDDCFFLFEELDASFWPELVRLNYSILDRGPERAQLITNILHMLPSEAAVKAFSHIQQYTTRTAIMAALSPVSKDQVDAALTRASMEVMQKMRNDPRDNYLMATHRFLAALDDSLQRCSSKRCMGDNTKPHQEYMVFSMAPCLSHSFHLTCEQDHDCGADSLVRKRKRVYDDEMATGPKRVQLDNRWEL</sequence>
<name>A0A2T2MZY5_CORCC</name>
<evidence type="ECO:0000313" key="2">
    <source>
        <dbReference type="Proteomes" id="UP000240883"/>
    </source>
</evidence>
<gene>
    <name evidence="1" type="ORF">BS50DRAFT_641516</name>
</gene>
<reference evidence="1 2" key="1">
    <citation type="journal article" date="2018" name="Front. Microbiol.">
        <title>Genome-Wide Analysis of Corynespora cassiicola Leaf Fall Disease Putative Effectors.</title>
        <authorList>
            <person name="Lopez D."/>
            <person name="Ribeiro S."/>
            <person name="Label P."/>
            <person name="Fumanal B."/>
            <person name="Venisse J.S."/>
            <person name="Kohler A."/>
            <person name="de Oliveira R.R."/>
            <person name="Labutti K."/>
            <person name="Lipzen A."/>
            <person name="Lail K."/>
            <person name="Bauer D."/>
            <person name="Ohm R.A."/>
            <person name="Barry K.W."/>
            <person name="Spatafora J."/>
            <person name="Grigoriev I.V."/>
            <person name="Martin F.M."/>
            <person name="Pujade-Renaud V."/>
        </authorList>
    </citation>
    <scope>NUCLEOTIDE SEQUENCE [LARGE SCALE GENOMIC DNA]</scope>
    <source>
        <strain evidence="1 2">Philippines</strain>
    </source>
</reference>